<sequence length="168" mass="18525">MQIFTSPQAMPQAMPQAEYQKFRIFQNIAPGFALRHCPRANKNLHMASGHASGIFLHNISPQGFMQIFISPQAWPQGKYANLFDLRHSLEKYANFYLPSGHALGYASGRIPKISNFPNYSPRLSLAPGVAPGYAAGLLKICISLQATLEGIKNLHILPSGYALSSLRQ</sequence>
<dbReference type="EMBL" id="JYDU01000196">
    <property type="protein sequence ID" value="KRX89505.1"/>
    <property type="molecule type" value="Genomic_DNA"/>
</dbReference>
<proteinExistence type="predicted"/>
<gene>
    <name evidence="1" type="ORF">T4E_6678</name>
</gene>
<protein>
    <submittedName>
        <fullName evidence="1">Uncharacterized protein</fullName>
    </submittedName>
</protein>
<organism evidence="1 2">
    <name type="scientific">Trichinella pseudospiralis</name>
    <name type="common">Parasitic roundworm</name>
    <dbReference type="NCBI Taxonomy" id="6337"/>
    <lineage>
        <taxon>Eukaryota</taxon>
        <taxon>Metazoa</taxon>
        <taxon>Ecdysozoa</taxon>
        <taxon>Nematoda</taxon>
        <taxon>Enoplea</taxon>
        <taxon>Dorylaimia</taxon>
        <taxon>Trichinellida</taxon>
        <taxon>Trichinellidae</taxon>
        <taxon>Trichinella</taxon>
    </lineage>
</organism>
<evidence type="ECO:0000313" key="2">
    <source>
        <dbReference type="Proteomes" id="UP000054815"/>
    </source>
</evidence>
<accession>A0A0V0XNJ2</accession>
<dbReference type="Proteomes" id="UP000054815">
    <property type="component" value="Unassembled WGS sequence"/>
</dbReference>
<evidence type="ECO:0000313" key="1">
    <source>
        <dbReference type="EMBL" id="KRX89505.1"/>
    </source>
</evidence>
<name>A0A0V0XNJ2_TRIPS</name>
<reference evidence="1 2" key="1">
    <citation type="submission" date="2015-01" db="EMBL/GenBank/DDBJ databases">
        <title>Evolution of Trichinella species and genotypes.</title>
        <authorList>
            <person name="Korhonen P.K."/>
            <person name="Edoardo P."/>
            <person name="Giuseppe L.R."/>
            <person name="Gasser R.B."/>
        </authorList>
    </citation>
    <scope>NUCLEOTIDE SEQUENCE [LARGE SCALE GENOMIC DNA]</scope>
    <source>
        <strain evidence="1">ISS141</strain>
    </source>
</reference>
<comment type="caution">
    <text evidence="1">The sequence shown here is derived from an EMBL/GenBank/DDBJ whole genome shotgun (WGS) entry which is preliminary data.</text>
</comment>
<dbReference type="AlphaFoldDB" id="A0A0V0XNJ2"/>